<keyword evidence="4" id="KW-1185">Reference proteome</keyword>
<reference evidence="4" key="1">
    <citation type="journal article" date="2019" name="Int. J. Syst. Evol. Microbiol.">
        <title>The Global Catalogue of Microorganisms (GCM) 10K type strain sequencing project: providing services to taxonomists for standard genome sequencing and annotation.</title>
        <authorList>
            <consortium name="The Broad Institute Genomics Platform"/>
            <consortium name="The Broad Institute Genome Sequencing Center for Infectious Disease"/>
            <person name="Wu L."/>
            <person name="Ma J."/>
        </authorList>
    </citation>
    <scope>NUCLEOTIDE SEQUENCE [LARGE SCALE GENOMIC DNA]</scope>
    <source>
        <strain evidence="4">JCM 17925</strain>
    </source>
</reference>
<feature type="signal peptide" evidence="2">
    <location>
        <begin position="1"/>
        <end position="22"/>
    </location>
</feature>
<protein>
    <submittedName>
        <fullName evidence="3">Uncharacterized protein</fullName>
    </submittedName>
</protein>
<organism evidence="3 4">
    <name type="scientific">Nibrella viscosa</name>
    <dbReference type="NCBI Taxonomy" id="1084524"/>
    <lineage>
        <taxon>Bacteria</taxon>
        <taxon>Pseudomonadati</taxon>
        <taxon>Bacteroidota</taxon>
        <taxon>Cytophagia</taxon>
        <taxon>Cytophagales</taxon>
        <taxon>Spirosomataceae</taxon>
        <taxon>Nibrella</taxon>
    </lineage>
</organism>
<gene>
    <name evidence="3" type="ORF">GCM10023187_21940</name>
</gene>
<dbReference type="RefSeq" id="WP_345266923.1">
    <property type="nucleotide sequence ID" value="NZ_BAABHB010000003.1"/>
</dbReference>
<proteinExistence type="predicted"/>
<comment type="caution">
    <text evidence="3">The sequence shown here is derived from an EMBL/GenBank/DDBJ whole genome shotgun (WGS) entry which is preliminary data.</text>
</comment>
<keyword evidence="2" id="KW-0732">Signal</keyword>
<feature type="region of interest" description="Disordered" evidence="1">
    <location>
        <begin position="95"/>
        <end position="129"/>
    </location>
</feature>
<name>A0ABP8KDX3_9BACT</name>
<evidence type="ECO:0000313" key="3">
    <source>
        <dbReference type="EMBL" id="GAA4404509.1"/>
    </source>
</evidence>
<evidence type="ECO:0000256" key="2">
    <source>
        <dbReference type="SAM" id="SignalP"/>
    </source>
</evidence>
<accession>A0ABP8KDX3</accession>
<dbReference type="Proteomes" id="UP001500936">
    <property type="component" value="Unassembled WGS sequence"/>
</dbReference>
<evidence type="ECO:0000256" key="1">
    <source>
        <dbReference type="SAM" id="MobiDB-lite"/>
    </source>
</evidence>
<evidence type="ECO:0000313" key="4">
    <source>
        <dbReference type="Proteomes" id="UP001500936"/>
    </source>
</evidence>
<sequence>MKSLRRALLGLLGVAVAGTSLAQEDTKLRRDVTYSTRNYKHPNKAAVASQWEPEASVSFRKRNARRVTIGDYKRPSSRDGRMTGIVLPAQSISTTERNYKAQPARRRAVAKEQPAAETKNEILVEPTGN</sequence>
<dbReference type="EMBL" id="BAABHB010000003">
    <property type="protein sequence ID" value="GAA4404509.1"/>
    <property type="molecule type" value="Genomic_DNA"/>
</dbReference>
<feature type="chain" id="PRO_5045671160" evidence="2">
    <location>
        <begin position="23"/>
        <end position="129"/>
    </location>
</feature>